<evidence type="ECO:0000313" key="2">
    <source>
        <dbReference type="EMBL" id="GAA2590591.1"/>
    </source>
</evidence>
<feature type="region of interest" description="Disordered" evidence="1">
    <location>
        <begin position="277"/>
        <end position="371"/>
    </location>
</feature>
<dbReference type="Proteomes" id="UP001501509">
    <property type="component" value="Unassembled WGS sequence"/>
</dbReference>
<feature type="compositionally biased region" description="Low complexity" evidence="1">
    <location>
        <begin position="294"/>
        <end position="314"/>
    </location>
</feature>
<reference evidence="2 3" key="1">
    <citation type="journal article" date="2019" name="Int. J. Syst. Evol. Microbiol.">
        <title>The Global Catalogue of Microorganisms (GCM) 10K type strain sequencing project: providing services to taxonomists for standard genome sequencing and annotation.</title>
        <authorList>
            <consortium name="The Broad Institute Genomics Platform"/>
            <consortium name="The Broad Institute Genome Sequencing Center for Infectious Disease"/>
            <person name="Wu L."/>
            <person name="Ma J."/>
        </authorList>
    </citation>
    <scope>NUCLEOTIDE SEQUENCE [LARGE SCALE GENOMIC DNA]</scope>
    <source>
        <strain evidence="2 3">JCM 6833</strain>
    </source>
</reference>
<feature type="compositionally biased region" description="Basic and acidic residues" evidence="1">
    <location>
        <begin position="360"/>
        <end position="371"/>
    </location>
</feature>
<proteinExistence type="predicted"/>
<keyword evidence="3" id="KW-1185">Reference proteome</keyword>
<feature type="compositionally biased region" description="Basic and acidic residues" evidence="1">
    <location>
        <begin position="315"/>
        <end position="330"/>
    </location>
</feature>
<name>A0ABN3PQ74_9ACTN</name>
<comment type="caution">
    <text evidence="2">The sequence shown here is derived from an EMBL/GenBank/DDBJ whole genome shotgun (WGS) entry which is preliminary data.</text>
</comment>
<gene>
    <name evidence="2" type="ORF">GCM10010411_24390</name>
</gene>
<accession>A0ABN3PQ74</accession>
<feature type="compositionally biased region" description="Pro residues" evidence="1">
    <location>
        <begin position="284"/>
        <end position="293"/>
    </location>
</feature>
<sequence>MTAMRRVLIGTALGAAAGRAAYVALTRRPPGVNGVPGDEVWGRTNHRGEPVTLLEGPAFVAGAAAGGLLTPGLGGRMRAAVLLAGAGSGLLGGYDDLAGTTSSRGFKGHLAALARGEVTSGAVKILGIGATGLAAAAIAGSGAPGRPGRAFDTVVNGAIVAGGANLMNLFDLRPGRAIKVGLLTGTPLALTSSGAAVVAAPLGAAAVLLPEDLGERAMLGDTGSNALGALLGLAATRLGRGPRLAVLAGLVGLNVASEFVSFTKVIKQTPVLDRLDMLGRRPVEPSPAPPRSAPPADGTAAASHPGSAAGPDAAFRPDADADSAARRVTDADSAARPASDADSANGPARLRLVEPAGDPRPGDPRAGDPTV</sequence>
<organism evidence="2 3">
    <name type="scientific">Actinomadura fulvescens</name>
    <dbReference type="NCBI Taxonomy" id="46160"/>
    <lineage>
        <taxon>Bacteria</taxon>
        <taxon>Bacillati</taxon>
        <taxon>Actinomycetota</taxon>
        <taxon>Actinomycetes</taxon>
        <taxon>Streptosporangiales</taxon>
        <taxon>Thermomonosporaceae</taxon>
        <taxon>Actinomadura</taxon>
    </lineage>
</organism>
<evidence type="ECO:0000313" key="3">
    <source>
        <dbReference type="Proteomes" id="UP001501509"/>
    </source>
</evidence>
<evidence type="ECO:0000256" key="1">
    <source>
        <dbReference type="SAM" id="MobiDB-lite"/>
    </source>
</evidence>
<protein>
    <submittedName>
        <fullName evidence="2">Uncharacterized protein</fullName>
    </submittedName>
</protein>
<dbReference type="EMBL" id="BAAATD010000003">
    <property type="protein sequence ID" value="GAA2590591.1"/>
    <property type="molecule type" value="Genomic_DNA"/>
</dbReference>
<feature type="compositionally biased region" description="Low complexity" evidence="1">
    <location>
        <begin position="331"/>
        <end position="344"/>
    </location>
</feature>